<proteinExistence type="predicted"/>
<dbReference type="CDD" id="cd00121">
    <property type="entry name" value="MATH"/>
    <property type="match status" value="1"/>
</dbReference>
<feature type="domain" description="BTB" evidence="2">
    <location>
        <begin position="191"/>
        <end position="259"/>
    </location>
</feature>
<dbReference type="AlphaFoldDB" id="A0AAF5D3Z1"/>
<dbReference type="Pfam" id="PF00651">
    <property type="entry name" value="BTB"/>
    <property type="match status" value="1"/>
</dbReference>
<dbReference type="PROSITE" id="PS50144">
    <property type="entry name" value="MATH"/>
    <property type="match status" value="1"/>
</dbReference>
<dbReference type="InterPro" id="IPR002083">
    <property type="entry name" value="MATH/TRAF_dom"/>
</dbReference>
<evidence type="ECO:0000259" key="3">
    <source>
        <dbReference type="PROSITE" id="PS50144"/>
    </source>
</evidence>
<dbReference type="GO" id="GO:0030163">
    <property type="term" value="P:protein catabolic process"/>
    <property type="evidence" value="ECO:0007669"/>
    <property type="project" value="UniProtKB-ARBA"/>
</dbReference>
<organism evidence="4 5">
    <name type="scientific">Strongyloides stercoralis</name>
    <name type="common">Threadworm</name>
    <dbReference type="NCBI Taxonomy" id="6248"/>
    <lineage>
        <taxon>Eukaryota</taxon>
        <taxon>Metazoa</taxon>
        <taxon>Ecdysozoa</taxon>
        <taxon>Nematoda</taxon>
        <taxon>Chromadorea</taxon>
        <taxon>Rhabditida</taxon>
        <taxon>Tylenchina</taxon>
        <taxon>Panagrolaimomorpha</taxon>
        <taxon>Strongyloidoidea</taxon>
        <taxon>Strongyloididae</taxon>
        <taxon>Strongyloides</taxon>
    </lineage>
</organism>
<dbReference type="InterPro" id="IPR008974">
    <property type="entry name" value="TRAF-like"/>
</dbReference>
<name>A0AAF5D3Z1_STRER</name>
<feature type="coiled-coil region" evidence="1">
    <location>
        <begin position="432"/>
        <end position="480"/>
    </location>
</feature>
<dbReference type="InterPro" id="IPR011333">
    <property type="entry name" value="SKP1/BTB/POZ_sf"/>
</dbReference>
<dbReference type="Proteomes" id="UP000035681">
    <property type="component" value="Unplaced"/>
</dbReference>
<sequence>MEPSQGEIPLTTASSQTPIIHTTNASQTEIRVENITHSWTVKNFSHCYQEYLENFVYLPHGKEHLQWSIKIYPKGNGENNKDFVFLCLNRVLNNGSKNKIGFRSRFTLKNNEGKEIEMRIHPNPSHSDYVAYIKRDVLFPQILPNDSIIVFVEINVAVETITTTLDDTTTLCNCEKQLCDDYLKLLDGTLTDFVIKVGSQEIRTHKAILAARSPVFEAMFSHQDTSESKSGSVVIEDIEYDVFKELIIFIYSGKIATNKKELAADLMIAADKYGLIELRNHCELSLIKSLSCENVCQLLILADLYNAEKLKKNAVSLILQRPTEVTHSLGWTNVVREHPELVTDIVRHFDKSTINTTSTTEPSTPTINLNEKQISDDEAFFSKTIGRCQHTDWDVCENVRLQELTEIRERSAQMEKTMRWWSDCTASWREKWKTVKKEKNEAREEVEQLKKQLQSITHLYEKEKTKNEKLEKKIFELQNLTENK</sequence>
<dbReference type="SMART" id="SM00225">
    <property type="entry name" value="BTB"/>
    <property type="match status" value="1"/>
</dbReference>
<evidence type="ECO:0000259" key="2">
    <source>
        <dbReference type="PROSITE" id="PS50097"/>
    </source>
</evidence>
<dbReference type="Gene3D" id="1.25.40.420">
    <property type="match status" value="1"/>
</dbReference>
<dbReference type="Gene3D" id="2.60.210.10">
    <property type="entry name" value="Apoptosis, Tumor Necrosis Factor Receptor Associated Protein 2, Chain A"/>
    <property type="match status" value="1"/>
</dbReference>
<dbReference type="PANTHER" id="PTHR24413">
    <property type="entry name" value="SPECKLE-TYPE POZ PROTEIN"/>
    <property type="match status" value="1"/>
</dbReference>
<dbReference type="Pfam" id="PF22486">
    <property type="entry name" value="MATH_2"/>
    <property type="match status" value="1"/>
</dbReference>
<keyword evidence="4" id="KW-1185">Reference proteome</keyword>
<keyword evidence="1" id="KW-0175">Coiled coil</keyword>
<evidence type="ECO:0000256" key="1">
    <source>
        <dbReference type="SAM" id="Coils"/>
    </source>
</evidence>
<dbReference type="SUPFAM" id="SSF49599">
    <property type="entry name" value="TRAF domain-like"/>
    <property type="match status" value="1"/>
</dbReference>
<evidence type="ECO:0000313" key="4">
    <source>
        <dbReference type="Proteomes" id="UP000035681"/>
    </source>
</evidence>
<dbReference type="PROSITE" id="PS50097">
    <property type="entry name" value="BTB"/>
    <property type="match status" value="1"/>
</dbReference>
<dbReference type="SMART" id="SM00061">
    <property type="entry name" value="MATH"/>
    <property type="match status" value="1"/>
</dbReference>
<dbReference type="SUPFAM" id="SSF54695">
    <property type="entry name" value="POZ domain"/>
    <property type="match status" value="1"/>
</dbReference>
<dbReference type="WBParaSite" id="TCONS_00006322.p1">
    <property type="protein sequence ID" value="TCONS_00006322.p1"/>
    <property type="gene ID" value="XLOC_004477"/>
</dbReference>
<protein>
    <submittedName>
        <fullName evidence="5">Coiled-coil domain-containing protein 102A</fullName>
    </submittedName>
</protein>
<accession>A0AAF5D3Z1</accession>
<dbReference type="Gene3D" id="3.30.710.10">
    <property type="entry name" value="Potassium Channel Kv1.1, Chain A"/>
    <property type="match status" value="1"/>
</dbReference>
<reference evidence="5" key="1">
    <citation type="submission" date="2024-02" db="UniProtKB">
        <authorList>
            <consortium name="WormBaseParasite"/>
        </authorList>
    </citation>
    <scope>IDENTIFICATION</scope>
</reference>
<dbReference type="InterPro" id="IPR000210">
    <property type="entry name" value="BTB/POZ_dom"/>
</dbReference>
<feature type="domain" description="MATH" evidence="3">
    <location>
        <begin position="34"/>
        <end position="154"/>
    </location>
</feature>
<dbReference type="FunFam" id="3.30.710.10:FF:000159">
    <property type="entry name" value="Speckle-type POZ protein B"/>
    <property type="match status" value="1"/>
</dbReference>
<evidence type="ECO:0000313" key="5">
    <source>
        <dbReference type="WBParaSite" id="TCONS_00006322.p1"/>
    </source>
</evidence>